<dbReference type="InterPro" id="IPR008969">
    <property type="entry name" value="CarboxyPept-like_regulatory"/>
</dbReference>
<sequence length="1083" mass="119882">MKKFTRLLNTQSNELKFDLKMKLTLLLLISLIQMNANVYSSNSKIFYKVEKNNTQQIVVSGKVTDDAGIPLPGASILVKDTSIGTVTTFDGDYSIEIPDGATTLVFSYLGYVKQEIEINGQSLINVVMLADNTSLDEVVVVGYGTQRKKDIAGAISTVKTENLVLSSSPSIGDVLRGTVSGLQITQNSAQPGGGLDIQIRGAGSINASNAPLIVVDGFPITDFQQPGTGNRYDGGTQSVLNSFNPNDIESVSVLKDASATSIYGARAANGVILITTKKGKSGKVQVAYSGSYSYQAYNDSYDVLSLQEWMKLRNQAAFENWSFQNRVYPYSDKTLEEAIANPVNGVAFTRFYSDDQINNAGKGTNWLGLITRDGGTQQHNLSLTGGTESTKYYLSGNLYKQDGILKNSAFDRASLRFNLDQKLTDFLSVGMNLTMSRINNENSQLGSGQYENSGIIRSALQYGPHIQAIDEFGNYPINPDNAQEPNPYSLLTITDKGVIDRTLTNFFAEIKPLHGLVARFQAGIDQGYTSRNTYLPRTTLWGALENGKATIANEKKNDKLFDFTLNYSTIINEDHNFNFLIGYSRQTYESESASSGNSDFITDAFLWNNINAGAGTKVIASSKHEDNLVSYFGRLNYVYKGRYILTSTIRRDGSSVFSKNNRFAIFPSVAVGWDIAGEPFMEKLQDDVGQLKLRVGYGQTGNADIGSNAFAAYYAQPAYLNPDESILIGVFPSRLENPDLKWETTKETNIGLDFEFFKGVFSGSVEVYNKEISDLLQLKPINSYNEINTVWANIGSTQSRGVEVTLNTVNVDTENFKWKSTLTFSKFKDRWKKRADDWKPAIYQKEDDPIRARYSYLSDGVMQIGEVVPAQPDLFPGQIKIKDINGFERDGSGNPVVDENGRFIATGEPDGKIDEADIVMLGSTDPDFIAGFSNSISYKNFELKFHFNGMFGRQIIDPTDVALGVSADGVWQNGRNALRSIYNRWTPDNPTNSRPASHYGYTQYSSGDFFLQDAWFIRLQNLSLAYNLPSNWMGKLLNSATVRFDAQNLFVITPYNGVDPETDAYVAAYPNIKTYTIGIDLKF</sequence>
<evidence type="ECO:0000259" key="10">
    <source>
        <dbReference type="Pfam" id="PF00593"/>
    </source>
</evidence>
<dbReference type="InterPro" id="IPR012910">
    <property type="entry name" value="Plug_dom"/>
</dbReference>
<evidence type="ECO:0000256" key="7">
    <source>
        <dbReference type="ARBA" id="ARBA00023237"/>
    </source>
</evidence>
<keyword evidence="3 8" id="KW-1134">Transmembrane beta strand</keyword>
<evidence type="ECO:0000313" key="13">
    <source>
        <dbReference type="Proteomes" id="UP000612329"/>
    </source>
</evidence>
<comment type="caution">
    <text evidence="12">The sequence shown here is derived from an EMBL/GenBank/DDBJ whole genome shotgun (WGS) entry which is preliminary data.</text>
</comment>
<reference evidence="12" key="2">
    <citation type="submission" date="2020-09" db="EMBL/GenBank/DDBJ databases">
        <authorList>
            <person name="Sun Q."/>
            <person name="Ohkuma M."/>
        </authorList>
    </citation>
    <scope>NUCLEOTIDE SEQUENCE</scope>
    <source>
        <strain evidence="12">JCM 12862</strain>
    </source>
</reference>
<dbReference type="InterPro" id="IPR037066">
    <property type="entry name" value="Plug_dom_sf"/>
</dbReference>
<feature type="domain" description="TonB-dependent receptor plug" evidence="11">
    <location>
        <begin position="148"/>
        <end position="271"/>
    </location>
</feature>
<reference evidence="12" key="1">
    <citation type="journal article" date="2014" name="Int. J. Syst. Evol. Microbiol.">
        <title>Complete genome sequence of Corynebacterium casei LMG S-19264T (=DSM 44701T), isolated from a smear-ripened cheese.</title>
        <authorList>
            <consortium name="US DOE Joint Genome Institute (JGI-PGF)"/>
            <person name="Walter F."/>
            <person name="Albersmeier A."/>
            <person name="Kalinowski J."/>
            <person name="Ruckert C."/>
        </authorList>
    </citation>
    <scope>NUCLEOTIDE SEQUENCE</scope>
    <source>
        <strain evidence="12">JCM 12862</strain>
    </source>
</reference>
<evidence type="ECO:0000259" key="11">
    <source>
        <dbReference type="Pfam" id="PF07715"/>
    </source>
</evidence>
<dbReference type="Pfam" id="PF00593">
    <property type="entry name" value="TonB_dep_Rec_b-barrel"/>
    <property type="match status" value="1"/>
</dbReference>
<dbReference type="InterPro" id="IPR039426">
    <property type="entry name" value="TonB-dep_rcpt-like"/>
</dbReference>
<dbReference type="Proteomes" id="UP000612329">
    <property type="component" value="Unassembled WGS sequence"/>
</dbReference>
<accession>A0A8J3BTC9</accession>
<dbReference type="EMBL" id="BMNR01000010">
    <property type="protein sequence ID" value="GGK34227.1"/>
    <property type="molecule type" value="Genomic_DNA"/>
</dbReference>
<dbReference type="Gene3D" id="2.170.130.10">
    <property type="entry name" value="TonB-dependent receptor, plug domain"/>
    <property type="match status" value="1"/>
</dbReference>
<dbReference type="Pfam" id="PF07715">
    <property type="entry name" value="Plug"/>
    <property type="match status" value="1"/>
</dbReference>
<dbReference type="NCBIfam" id="TIGR04056">
    <property type="entry name" value="OMP_RagA_SusC"/>
    <property type="match status" value="1"/>
</dbReference>
<organism evidence="12 13">
    <name type="scientific">Yeosuana aromativorans</name>
    <dbReference type="NCBI Taxonomy" id="288019"/>
    <lineage>
        <taxon>Bacteria</taxon>
        <taxon>Pseudomonadati</taxon>
        <taxon>Bacteroidota</taxon>
        <taxon>Flavobacteriia</taxon>
        <taxon>Flavobacteriales</taxon>
        <taxon>Flavobacteriaceae</taxon>
        <taxon>Yeosuana</taxon>
    </lineage>
</organism>
<keyword evidence="5 9" id="KW-0798">TonB box</keyword>
<dbReference type="RefSeq" id="WP_229669552.1">
    <property type="nucleotide sequence ID" value="NZ_BMNR01000010.1"/>
</dbReference>
<dbReference type="Gene3D" id="2.60.40.1120">
    <property type="entry name" value="Carboxypeptidase-like, regulatory domain"/>
    <property type="match status" value="1"/>
</dbReference>
<evidence type="ECO:0000256" key="8">
    <source>
        <dbReference type="PROSITE-ProRule" id="PRU01360"/>
    </source>
</evidence>
<keyword evidence="7 8" id="KW-0998">Cell outer membrane</keyword>
<protein>
    <submittedName>
        <fullName evidence="12">SusC/RagA family TonB-linked outer membrane protein</fullName>
    </submittedName>
</protein>
<evidence type="ECO:0000256" key="3">
    <source>
        <dbReference type="ARBA" id="ARBA00022452"/>
    </source>
</evidence>
<evidence type="ECO:0000256" key="2">
    <source>
        <dbReference type="ARBA" id="ARBA00022448"/>
    </source>
</evidence>
<keyword evidence="2 8" id="KW-0813">Transport</keyword>
<comment type="similarity">
    <text evidence="8 9">Belongs to the TonB-dependent receptor family.</text>
</comment>
<dbReference type="InterPro" id="IPR036942">
    <property type="entry name" value="Beta-barrel_TonB_sf"/>
</dbReference>
<keyword evidence="13" id="KW-1185">Reference proteome</keyword>
<evidence type="ECO:0000256" key="1">
    <source>
        <dbReference type="ARBA" id="ARBA00004571"/>
    </source>
</evidence>
<dbReference type="SUPFAM" id="SSF49464">
    <property type="entry name" value="Carboxypeptidase regulatory domain-like"/>
    <property type="match status" value="1"/>
</dbReference>
<dbReference type="Pfam" id="PF13715">
    <property type="entry name" value="CarbopepD_reg_2"/>
    <property type="match status" value="1"/>
</dbReference>
<dbReference type="NCBIfam" id="TIGR04057">
    <property type="entry name" value="SusC_RagA_signa"/>
    <property type="match status" value="1"/>
</dbReference>
<evidence type="ECO:0000256" key="5">
    <source>
        <dbReference type="ARBA" id="ARBA00023077"/>
    </source>
</evidence>
<dbReference type="PROSITE" id="PS52016">
    <property type="entry name" value="TONB_DEPENDENT_REC_3"/>
    <property type="match status" value="1"/>
</dbReference>
<keyword evidence="4 8" id="KW-0812">Transmembrane</keyword>
<gene>
    <name evidence="12" type="ORF">GCM10007962_30820</name>
</gene>
<dbReference type="Gene3D" id="2.40.170.20">
    <property type="entry name" value="TonB-dependent receptor, beta-barrel domain"/>
    <property type="match status" value="1"/>
</dbReference>
<evidence type="ECO:0000256" key="9">
    <source>
        <dbReference type="RuleBase" id="RU003357"/>
    </source>
</evidence>
<dbReference type="SUPFAM" id="SSF56935">
    <property type="entry name" value="Porins"/>
    <property type="match status" value="1"/>
</dbReference>
<evidence type="ECO:0000256" key="4">
    <source>
        <dbReference type="ARBA" id="ARBA00022692"/>
    </source>
</evidence>
<dbReference type="FunFam" id="2.170.130.10:FF:000008">
    <property type="entry name" value="SusC/RagA family TonB-linked outer membrane protein"/>
    <property type="match status" value="1"/>
</dbReference>
<dbReference type="InterPro" id="IPR023997">
    <property type="entry name" value="TonB-dep_OMP_SusC/RagA_CS"/>
</dbReference>
<evidence type="ECO:0000313" key="12">
    <source>
        <dbReference type="EMBL" id="GGK34227.1"/>
    </source>
</evidence>
<dbReference type="GO" id="GO:0009279">
    <property type="term" value="C:cell outer membrane"/>
    <property type="evidence" value="ECO:0007669"/>
    <property type="project" value="UniProtKB-SubCell"/>
</dbReference>
<dbReference type="InterPro" id="IPR000531">
    <property type="entry name" value="Beta-barrel_TonB"/>
</dbReference>
<proteinExistence type="inferred from homology"/>
<name>A0A8J3BTC9_9FLAO</name>
<keyword evidence="6 8" id="KW-0472">Membrane</keyword>
<feature type="domain" description="TonB-dependent receptor-like beta-barrel" evidence="10">
    <location>
        <begin position="451"/>
        <end position="829"/>
    </location>
</feature>
<dbReference type="AlphaFoldDB" id="A0A8J3BTC9"/>
<evidence type="ECO:0000256" key="6">
    <source>
        <dbReference type="ARBA" id="ARBA00023136"/>
    </source>
</evidence>
<comment type="subcellular location">
    <subcellularLocation>
        <location evidence="1 8">Cell outer membrane</location>
        <topology evidence="1 8">Multi-pass membrane protein</topology>
    </subcellularLocation>
</comment>
<dbReference type="InterPro" id="IPR023996">
    <property type="entry name" value="TonB-dep_OMP_SusC/RagA"/>
</dbReference>